<evidence type="ECO:0000313" key="3">
    <source>
        <dbReference type="Proteomes" id="UP000298596"/>
    </source>
</evidence>
<name>A0A4D8Q737_AZOBR</name>
<dbReference type="AlphaFoldDB" id="A0A4D8Q737"/>
<accession>A0A4D8Q737</accession>
<dbReference type="Proteomes" id="UP000298596">
    <property type="component" value="Plasmid p1"/>
</dbReference>
<keyword evidence="1" id="KW-0614">Plasmid</keyword>
<evidence type="ECO:0000313" key="1">
    <source>
        <dbReference type="EMBL" id="QCO03319.1"/>
    </source>
</evidence>
<dbReference type="EMBL" id="CP032331">
    <property type="protein sequence ID" value="QCO04886.1"/>
    <property type="molecule type" value="Genomic_DNA"/>
</dbReference>
<dbReference type="EMBL" id="CP032331">
    <property type="protein sequence ID" value="QCO03319.1"/>
    <property type="molecule type" value="Genomic_DNA"/>
</dbReference>
<reference evidence="1 3" key="1">
    <citation type="submission" date="2018-09" db="EMBL/GenBank/DDBJ databases">
        <title>Whole genome based analysis of evolution and adaptive divergence in Indian and Brazilian strains of Azospirillum brasilense.</title>
        <authorList>
            <person name="Singh C."/>
            <person name="Tripathi A.K."/>
        </authorList>
    </citation>
    <scope>NUCLEOTIDE SEQUENCE [LARGE SCALE GENOMIC DNA]</scope>
    <source>
        <strain evidence="1 3">MTCC4036</strain>
        <plasmid evidence="1 3">p1</plasmid>
    </source>
</reference>
<sequence>MPLLEQVDQASGNSILADIQRLRTVTNRQYRYMILVRPYHGADTALGRILERLKLAEREETWRFPNHGFDVRMWAI</sequence>
<proteinExistence type="predicted"/>
<organism evidence="1 3">
    <name type="scientific">Azospirillum brasilense</name>
    <dbReference type="NCBI Taxonomy" id="192"/>
    <lineage>
        <taxon>Bacteria</taxon>
        <taxon>Pseudomonadati</taxon>
        <taxon>Pseudomonadota</taxon>
        <taxon>Alphaproteobacteria</taxon>
        <taxon>Rhodospirillales</taxon>
        <taxon>Azospirillaceae</taxon>
        <taxon>Azospirillum</taxon>
    </lineage>
</organism>
<gene>
    <name evidence="1" type="ORF">D3867_14530</name>
    <name evidence="2" type="ORF">D3867_23805</name>
</gene>
<geneLocation type="plasmid" evidence="1">
    <name>p1</name>
</geneLocation>
<evidence type="ECO:0000313" key="2">
    <source>
        <dbReference type="EMBL" id="QCO04886.1"/>
    </source>
</evidence>
<protein>
    <submittedName>
        <fullName evidence="1">Uncharacterized protein</fullName>
    </submittedName>
</protein>